<accession>A0ABY7FHC8</accession>
<dbReference type="PROSITE" id="PS00420">
    <property type="entry name" value="SRCR_1"/>
    <property type="match status" value="1"/>
</dbReference>
<dbReference type="Gene3D" id="3.10.250.10">
    <property type="entry name" value="SRCR-like domain"/>
    <property type="match status" value="2"/>
</dbReference>
<dbReference type="PRINTS" id="PR00258">
    <property type="entry name" value="SPERACTRCPTR"/>
</dbReference>
<keyword evidence="1 2" id="KW-1015">Disulfide bond</keyword>
<proteinExistence type="predicted"/>
<evidence type="ECO:0000313" key="4">
    <source>
        <dbReference type="EMBL" id="WAR21588.1"/>
    </source>
</evidence>
<evidence type="ECO:0000256" key="1">
    <source>
        <dbReference type="ARBA" id="ARBA00023157"/>
    </source>
</evidence>
<evidence type="ECO:0000256" key="2">
    <source>
        <dbReference type="PROSITE-ProRule" id="PRU00196"/>
    </source>
</evidence>
<sequence length="230" mass="26188">MLRLPTTTIIKPFWNIIEFIIELLDKRMSRTCVKYKVSNSSEGPNVLQDVRLVDGVGLYDGRIEVLYNGTWGTICRNNYRYQNSVVICRMLGASRQEETTRFGAGSGPIHFENLYCQGSETDLSQCTVDVEHTCSHSLDAEYRRPLNITGVRLADGTSQYDGRVELEENGVWGSVCHHYFDFNDGNTLCRMMNMSNPGTGIPSTLKSVIFFQRFCKLYQKVDKKRILGRA</sequence>
<dbReference type="Pfam" id="PF00530">
    <property type="entry name" value="SRCR"/>
    <property type="match status" value="2"/>
</dbReference>
<feature type="disulfide bond" evidence="2">
    <location>
        <begin position="116"/>
        <end position="126"/>
    </location>
</feature>
<name>A0ABY7FHC8_MYAAR</name>
<comment type="caution">
    <text evidence="2">Lacks conserved residue(s) required for the propagation of feature annotation.</text>
</comment>
<reference evidence="4" key="1">
    <citation type="submission" date="2022-11" db="EMBL/GenBank/DDBJ databases">
        <title>Centuries of genome instability and evolution in soft-shell clam transmissible cancer (bioRxiv).</title>
        <authorList>
            <person name="Hart S.F.M."/>
            <person name="Yonemitsu M.A."/>
            <person name="Giersch R.M."/>
            <person name="Beal B.F."/>
            <person name="Arriagada G."/>
            <person name="Davis B.W."/>
            <person name="Ostrander E.A."/>
            <person name="Goff S.P."/>
            <person name="Metzger M.J."/>
        </authorList>
    </citation>
    <scope>NUCLEOTIDE SEQUENCE</scope>
    <source>
        <strain evidence="4">MELC-2E11</strain>
        <tissue evidence="4">Siphon/mantle</tissue>
    </source>
</reference>
<evidence type="ECO:0000259" key="3">
    <source>
        <dbReference type="PROSITE" id="PS50287"/>
    </source>
</evidence>
<dbReference type="PANTHER" id="PTHR48071:SF18">
    <property type="entry name" value="DELETED IN MALIGNANT BRAIN TUMORS 1 PROTEIN-RELATED"/>
    <property type="match status" value="1"/>
</dbReference>
<dbReference type="SMART" id="SM00202">
    <property type="entry name" value="SR"/>
    <property type="match status" value="1"/>
</dbReference>
<dbReference type="Proteomes" id="UP001164746">
    <property type="component" value="Chromosome 12"/>
</dbReference>
<evidence type="ECO:0000313" key="5">
    <source>
        <dbReference type="Proteomes" id="UP001164746"/>
    </source>
</evidence>
<dbReference type="EMBL" id="CP111023">
    <property type="protein sequence ID" value="WAR21588.1"/>
    <property type="molecule type" value="Genomic_DNA"/>
</dbReference>
<keyword evidence="5" id="KW-1185">Reference proteome</keyword>
<feature type="domain" description="SRCR" evidence="3">
    <location>
        <begin position="50"/>
        <end position="140"/>
    </location>
</feature>
<dbReference type="InterPro" id="IPR001190">
    <property type="entry name" value="SRCR"/>
</dbReference>
<gene>
    <name evidence="4" type="ORF">MAR_015562</name>
</gene>
<feature type="domain" description="SRCR" evidence="3">
    <location>
        <begin position="151"/>
        <end position="193"/>
    </location>
</feature>
<dbReference type="SUPFAM" id="SSF56487">
    <property type="entry name" value="SRCR-like"/>
    <property type="match status" value="2"/>
</dbReference>
<organism evidence="4 5">
    <name type="scientific">Mya arenaria</name>
    <name type="common">Soft-shell clam</name>
    <dbReference type="NCBI Taxonomy" id="6604"/>
    <lineage>
        <taxon>Eukaryota</taxon>
        <taxon>Metazoa</taxon>
        <taxon>Spiralia</taxon>
        <taxon>Lophotrochozoa</taxon>
        <taxon>Mollusca</taxon>
        <taxon>Bivalvia</taxon>
        <taxon>Autobranchia</taxon>
        <taxon>Heteroconchia</taxon>
        <taxon>Euheterodonta</taxon>
        <taxon>Imparidentia</taxon>
        <taxon>Neoheterodontei</taxon>
        <taxon>Myida</taxon>
        <taxon>Myoidea</taxon>
        <taxon>Myidae</taxon>
        <taxon>Mya</taxon>
    </lineage>
</organism>
<dbReference type="PROSITE" id="PS50287">
    <property type="entry name" value="SRCR_2"/>
    <property type="match status" value="2"/>
</dbReference>
<dbReference type="PANTHER" id="PTHR48071">
    <property type="entry name" value="SRCR DOMAIN-CONTAINING PROTEIN"/>
    <property type="match status" value="1"/>
</dbReference>
<protein>
    <submittedName>
        <fullName evidence="4">DMBT1-like protein</fullName>
    </submittedName>
</protein>
<dbReference type="InterPro" id="IPR036772">
    <property type="entry name" value="SRCR-like_dom_sf"/>
</dbReference>